<dbReference type="AlphaFoldDB" id="A0A0E9QWF6"/>
<protein>
    <submittedName>
        <fullName evidence="1">Uncharacterized protein</fullName>
    </submittedName>
</protein>
<reference evidence="1" key="2">
    <citation type="journal article" date="2015" name="Fish Shellfish Immunol.">
        <title>Early steps in the European eel (Anguilla anguilla)-Vibrio vulnificus interaction in the gills: Role of the RtxA13 toxin.</title>
        <authorList>
            <person name="Callol A."/>
            <person name="Pajuelo D."/>
            <person name="Ebbesson L."/>
            <person name="Teles M."/>
            <person name="MacKenzie S."/>
            <person name="Amaro C."/>
        </authorList>
    </citation>
    <scope>NUCLEOTIDE SEQUENCE</scope>
</reference>
<organism evidence="1">
    <name type="scientific">Anguilla anguilla</name>
    <name type="common">European freshwater eel</name>
    <name type="synonym">Muraena anguilla</name>
    <dbReference type="NCBI Taxonomy" id="7936"/>
    <lineage>
        <taxon>Eukaryota</taxon>
        <taxon>Metazoa</taxon>
        <taxon>Chordata</taxon>
        <taxon>Craniata</taxon>
        <taxon>Vertebrata</taxon>
        <taxon>Euteleostomi</taxon>
        <taxon>Actinopterygii</taxon>
        <taxon>Neopterygii</taxon>
        <taxon>Teleostei</taxon>
        <taxon>Anguilliformes</taxon>
        <taxon>Anguillidae</taxon>
        <taxon>Anguilla</taxon>
    </lineage>
</organism>
<proteinExistence type="predicted"/>
<dbReference type="EMBL" id="GBXM01087997">
    <property type="protein sequence ID" value="JAH20580.1"/>
    <property type="molecule type" value="Transcribed_RNA"/>
</dbReference>
<evidence type="ECO:0000313" key="1">
    <source>
        <dbReference type="EMBL" id="JAH20580.1"/>
    </source>
</evidence>
<name>A0A0E9QWF6_ANGAN</name>
<reference evidence="1" key="1">
    <citation type="submission" date="2014-11" db="EMBL/GenBank/DDBJ databases">
        <authorList>
            <person name="Amaro Gonzalez C."/>
        </authorList>
    </citation>
    <scope>NUCLEOTIDE SEQUENCE</scope>
</reference>
<sequence length="38" mass="4379">MFYLTGPTEIRFLSKNCMIFTFIVASAHSCCTHHLPFN</sequence>
<accession>A0A0E9QWF6</accession>